<dbReference type="InterPro" id="IPR001304">
    <property type="entry name" value="C-type_lectin-like"/>
</dbReference>
<evidence type="ECO:0000313" key="4">
    <source>
        <dbReference type="Proteomes" id="UP001152747"/>
    </source>
</evidence>
<dbReference type="InterPro" id="IPR016186">
    <property type="entry name" value="C-type_lectin-like/link_sf"/>
</dbReference>
<dbReference type="InterPro" id="IPR016187">
    <property type="entry name" value="CTDL_fold"/>
</dbReference>
<evidence type="ECO:0000313" key="3">
    <source>
        <dbReference type="EMBL" id="CAI5453538.1"/>
    </source>
</evidence>
<feature type="domain" description="C-type lectin" evidence="2">
    <location>
        <begin position="67"/>
        <end position="174"/>
    </location>
</feature>
<proteinExistence type="predicted"/>
<dbReference type="EMBL" id="CANHGI010000005">
    <property type="protein sequence ID" value="CAI5453538.1"/>
    <property type="molecule type" value="Genomic_DNA"/>
</dbReference>
<name>A0A9P1J1Z3_9PELO</name>
<comment type="caution">
    <text evidence="3">The sequence shown here is derived from an EMBL/GenBank/DDBJ whole genome shotgun (WGS) entry which is preliminary data.</text>
</comment>
<sequence>MSKNLYTLCAILAACIRCAVRGDTCGPRGRCDLSRGCPDGWKGFQRPYGRMCLKTFTGLVRAGATGCSNYNATLGSMQNDDEKRFVIDDILSQVTVSSGLVWLGINRQPMCYTSTSNADLCAPSARDAFYWTDGSARGWDMFDWHDSAPQLNNCAMMFVSNTSVQVDDGTSGVWYPGQMTDKGCDTINASGALKTIGYVCAKIPNLYSRT</sequence>
<dbReference type="PANTHER" id="PTHR23124">
    <property type="entry name" value="C-TYPE LECTIN DOMAIN-CONTAINING PROTEIN-RELATED-RELATED"/>
    <property type="match status" value="1"/>
</dbReference>
<dbReference type="OrthoDB" id="5860413at2759"/>
<dbReference type="CDD" id="cd00037">
    <property type="entry name" value="CLECT"/>
    <property type="match status" value="1"/>
</dbReference>
<dbReference type="SMART" id="SM00034">
    <property type="entry name" value="CLECT"/>
    <property type="match status" value="1"/>
</dbReference>
<dbReference type="PROSITE" id="PS51257">
    <property type="entry name" value="PROKAR_LIPOPROTEIN"/>
    <property type="match status" value="1"/>
</dbReference>
<protein>
    <recommendedName>
        <fullName evidence="2">C-type lectin domain-containing protein</fullName>
    </recommendedName>
</protein>
<dbReference type="PANTHER" id="PTHR23124:SF144">
    <property type="entry name" value="C-TYPE LECTIN DOMAIN-CONTAINING PROTEIN"/>
    <property type="match status" value="1"/>
</dbReference>
<feature type="chain" id="PRO_5040362607" description="C-type lectin domain-containing protein" evidence="1">
    <location>
        <begin position="23"/>
        <end position="210"/>
    </location>
</feature>
<keyword evidence="1" id="KW-0732">Signal</keyword>
<accession>A0A9P1J1Z3</accession>
<dbReference type="AlphaFoldDB" id="A0A9P1J1Z3"/>
<dbReference type="Proteomes" id="UP001152747">
    <property type="component" value="Unassembled WGS sequence"/>
</dbReference>
<feature type="signal peptide" evidence="1">
    <location>
        <begin position="1"/>
        <end position="22"/>
    </location>
</feature>
<dbReference type="Gene3D" id="3.10.100.10">
    <property type="entry name" value="Mannose-Binding Protein A, subunit A"/>
    <property type="match status" value="1"/>
</dbReference>
<organism evidence="3 4">
    <name type="scientific">Caenorhabditis angaria</name>
    <dbReference type="NCBI Taxonomy" id="860376"/>
    <lineage>
        <taxon>Eukaryota</taxon>
        <taxon>Metazoa</taxon>
        <taxon>Ecdysozoa</taxon>
        <taxon>Nematoda</taxon>
        <taxon>Chromadorea</taxon>
        <taxon>Rhabditida</taxon>
        <taxon>Rhabditina</taxon>
        <taxon>Rhabditomorpha</taxon>
        <taxon>Rhabditoidea</taxon>
        <taxon>Rhabditidae</taxon>
        <taxon>Peloderinae</taxon>
        <taxon>Caenorhabditis</taxon>
    </lineage>
</organism>
<keyword evidence="4" id="KW-1185">Reference proteome</keyword>
<dbReference type="SUPFAM" id="SSF56436">
    <property type="entry name" value="C-type lectin-like"/>
    <property type="match status" value="1"/>
</dbReference>
<evidence type="ECO:0000259" key="2">
    <source>
        <dbReference type="PROSITE" id="PS50041"/>
    </source>
</evidence>
<gene>
    <name evidence="3" type="ORF">CAMP_LOCUS16175</name>
</gene>
<dbReference type="PROSITE" id="PS50041">
    <property type="entry name" value="C_TYPE_LECTIN_2"/>
    <property type="match status" value="1"/>
</dbReference>
<evidence type="ECO:0000256" key="1">
    <source>
        <dbReference type="SAM" id="SignalP"/>
    </source>
</evidence>
<reference evidence="3" key="1">
    <citation type="submission" date="2022-11" db="EMBL/GenBank/DDBJ databases">
        <authorList>
            <person name="Kikuchi T."/>
        </authorList>
    </citation>
    <scope>NUCLEOTIDE SEQUENCE</scope>
    <source>
        <strain evidence="3">PS1010</strain>
    </source>
</reference>